<evidence type="ECO:0000313" key="1">
    <source>
        <dbReference type="EMBL" id="SIM53771.1"/>
    </source>
</evidence>
<dbReference type="EMBL" id="FSQT01000001">
    <property type="protein sequence ID" value="SIM53771.1"/>
    <property type="molecule type" value="Genomic_DNA"/>
</dbReference>
<proteinExistence type="predicted"/>
<organism evidence="1 2">
    <name type="scientific">Micromonospora cremea</name>
    <dbReference type="NCBI Taxonomy" id="709881"/>
    <lineage>
        <taxon>Bacteria</taxon>
        <taxon>Bacillati</taxon>
        <taxon>Actinomycetota</taxon>
        <taxon>Actinomycetes</taxon>
        <taxon>Micromonosporales</taxon>
        <taxon>Micromonosporaceae</taxon>
        <taxon>Micromonospora</taxon>
    </lineage>
</organism>
<protein>
    <submittedName>
        <fullName evidence="1">Uncharacterized protein</fullName>
    </submittedName>
</protein>
<name>A0A1N5TYY9_9ACTN</name>
<gene>
    <name evidence="1" type="ORF">SAMN04489832_0483</name>
</gene>
<dbReference type="AlphaFoldDB" id="A0A1N5TYY9"/>
<evidence type="ECO:0000313" key="2">
    <source>
        <dbReference type="Proteomes" id="UP000185124"/>
    </source>
</evidence>
<dbReference type="Proteomes" id="UP000185124">
    <property type="component" value="Unassembled WGS sequence"/>
</dbReference>
<accession>A0A1N5TYY9</accession>
<reference evidence="2" key="1">
    <citation type="submission" date="2016-12" db="EMBL/GenBank/DDBJ databases">
        <authorList>
            <person name="Varghese N."/>
            <person name="Submissions S."/>
        </authorList>
    </citation>
    <scope>NUCLEOTIDE SEQUENCE [LARGE SCALE GENOMIC DNA]</scope>
    <source>
        <strain evidence="2">DSM 45599</strain>
    </source>
</reference>
<sequence length="58" mass="6392">MIRYGPAVGRRGGYLFPVLPGIGSFKDTFGACRTAILLGIDTVDLSIDWYHYLCPDGR</sequence>
<keyword evidence="2" id="KW-1185">Reference proteome</keyword>
<dbReference type="RefSeq" id="WP_159450956.1">
    <property type="nucleotide sequence ID" value="NZ_FSQT01000001.1"/>
</dbReference>